<keyword evidence="2" id="KW-1185">Reference proteome</keyword>
<dbReference type="EMBL" id="KZ293709">
    <property type="protein sequence ID" value="PBK83086.1"/>
    <property type="molecule type" value="Genomic_DNA"/>
</dbReference>
<evidence type="ECO:0000313" key="2">
    <source>
        <dbReference type="Proteomes" id="UP000217790"/>
    </source>
</evidence>
<dbReference type="Proteomes" id="UP000217790">
    <property type="component" value="Unassembled WGS sequence"/>
</dbReference>
<organism evidence="1 2">
    <name type="scientific">Armillaria gallica</name>
    <name type="common">Bulbous honey fungus</name>
    <name type="synonym">Armillaria bulbosa</name>
    <dbReference type="NCBI Taxonomy" id="47427"/>
    <lineage>
        <taxon>Eukaryota</taxon>
        <taxon>Fungi</taxon>
        <taxon>Dikarya</taxon>
        <taxon>Basidiomycota</taxon>
        <taxon>Agaricomycotina</taxon>
        <taxon>Agaricomycetes</taxon>
        <taxon>Agaricomycetidae</taxon>
        <taxon>Agaricales</taxon>
        <taxon>Marasmiineae</taxon>
        <taxon>Physalacriaceae</taxon>
        <taxon>Armillaria</taxon>
    </lineage>
</organism>
<name>A0A2H3D6H1_ARMGA</name>
<evidence type="ECO:0000313" key="1">
    <source>
        <dbReference type="EMBL" id="PBK83086.1"/>
    </source>
</evidence>
<gene>
    <name evidence="1" type="ORF">ARMGADRAFT_1019249</name>
</gene>
<accession>A0A2H3D6H1</accession>
<dbReference type="InParanoid" id="A0A2H3D6H1"/>
<protein>
    <submittedName>
        <fullName evidence="1">Uncharacterized protein</fullName>
    </submittedName>
</protein>
<sequence length="101" mass="10631">MSSKLSSLVTLASGNQNTHSARIVKEVYSYMSTQFFAVPAFNPASSRYLQSGVQKAAECPAPGLSVPAPNICLVELSEDRRIAVVVLSSQGSETANAVLKG</sequence>
<proteinExistence type="predicted"/>
<dbReference type="AlphaFoldDB" id="A0A2H3D6H1"/>
<reference evidence="2" key="1">
    <citation type="journal article" date="2017" name="Nat. Ecol. Evol.">
        <title>Genome expansion and lineage-specific genetic innovations in the forest pathogenic fungi Armillaria.</title>
        <authorList>
            <person name="Sipos G."/>
            <person name="Prasanna A.N."/>
            <person name="Walter M.C."/>
            <person name="O'Connor E."/>
            <person name="Balint B."/>
            <person name="Krizsan K."/>
            <person name="Kiss B."/>
            <person name="Hess J."/>
            <person name="Varga T."/>
            <person name="Slot J."/>
            <person name="Riley R."/>
            <person name="Boka B."/>
            <person name="Rigling D."/>
            <person name="Barry K."/>
            <person name="Lee J."/>
            <person name="Mihaltcheva S."/>
            <person name="LaButti K."/>
            <person name="Lipzen A."/>
            <person name="Waldron R."/>
            <person name="Moloney N.M."/>
            <person name="Sperisen C."/>
            <person name="Kredics L."/>
            <person name="Vagvoelgyi C."/>
            <person name="Patrignani A."/>
            <person name="Fitzpatrick D."/>
            <person name="Nagy I."/>
            <person name="Doyle S."/>
            <person name="Anderson J.B."/>
            <person name="Grigoriev I.V."/>
            <person name="Gueldener U."/>
            <person name="Muensterkoetter M."/>
            <person name="Nagy L.G."/>
        </authorList>
    </citation>
    <scope>NUCLEOTIDE SEQUENCE [LARGE SCALE GENOMIC DNA]</scope>
    <source>
        <strain evidence="2">Ar21-2</strain>
    </source>
</reference>